<gene>
    <name evidence="2" type="ORF">EVAR_82838_1</name>
</gene>
<protein>
    <submittedName>
        <fullName evidence="2">Uncharacterized protein</fullName>
    </submittedName>
</protein>
<dbReference type="EMBL" id="BGZK01000268">
    <property type="protein sequence ID" value="GBP33000.1"/>
    <property type="molecule type" value="Genomic_DNA"/>
</dbReference>
<reference evidence="2 3" key="1">
    <citation type="journal article" date="2019" name="Commun. Biol.">
        <title>The bagworm genome reveals a unique fibroin gene that provides high tensile strength.</title>
        <authorList>
            <person name="Kono N."/>
            <person name="Nakamura H."/>
            <person name="Ohtoshi R."/>
            <person name="Tomita M."/>
            <person name="Numata K."/>
            <person name="Arakawa K."/>
        </authorList>
    </citation>
    <scope>NUCLEOTIDE SEQUENCE [LARGE SCALE GENOMIC DNA]</scope>
</reference>
<name>A0A4C1V383_EUMVA</name>
<feature type="region of interest" description="Disordered" evidence="1">
    <location>
        <begin position="208"/>
        <end position="239"/>
    </location>
</feature>
<evidence type="ECO:0000256" key="1">
    <source>
        <dbReference type="SAM" id="MobiDB-lite"/>
    </source>
</evidence>
<organism evidence="2 3">
    <name type="scientific">Eumeta variegata</name>
    <name type="common">Bagworm moth</name>
    <name type="synonym">Eumeta japonica</name>
    <dbReference type="NCBI Taxonomy" id="151549"/>
    <lineage>
        <taxon>Eukaryota</taxon>
        <taxon>Metazoa</taxon>
        <taxon>Ecdysozoa</taxon>
        <taxon>Arthropoda</taxon>
        <taxon>Hexapoda</taxon>
        <taxon>Insecta</taxon>
        <taxon>Pterygota</taxon>
        <taxon>Neoptera</taxon>
        <taxon>Endopterygota</taxon>
        <taxon>Lepidoptera</taxon>
        <taxon>Glossata</taxon>
        <taxon>Ditrysia</taxon>
        <taxon>Tineoidea</taxon>
        <taxon>Psychidae</taxon>
        <taxon>Oiketicinae</taxon>
        <taxon>Eumeta</taxon>
    </lineage>
</organism>
<dbReference type="AlphaFoldDB" id="A0A4C1V383"/>
<dbReference type="Proteomes" id="UP000299102">
    <property type="component" value="Unassembled WGS sequence"/>
</dbReference>
<keyword evidence="3" id="KW-1185">Reference proteome</keyword>
<feature type="compositionally biased region" description="Basic and acidic residues" evidence="1">
    <location>
        <begin position="208"/>
        <end position="222"/>
    </location>
</feature>
<comment type="caution">
    <text evidence="2">The sequence shown here is derived from an EMBL/GenBank/DDBJ whole genome shotgun (WGS) entry which is preliminary data.</text>
</comment>
<sequence>MQIVIGESYNRSRFFCLATSFRRLPGEWFTLSSRACAQNTKSDLNHAVCHRCSFLRVANPDRMCRLLKMALAYLVGGGGAAVERARRCMQRARFRRDAPAESTTGRSVEPSKGISRRCEQLRTYYIVSRDVVKEFITQAVSFHGDRSFVPCENTLRSVRANTHVLIQWLEEIIENGIRIEVEYRVAIGIKFRMERNASGVNIGTDSGAEIRIKSRMESEPRSESGPALTVGQRSESSPE</sequence>
<accession>A0A4C1V383</accession>
<evidence type="ECO:0000313" key="2">
    <source>
        <dbReference type="EMBL" id="GBP33000.1"/>
    </source>
</evidence>
<proteinExistence type="predicted"/>
<evidence type="ECO:0000313" key="3">
    <source>
        <dbReference type="Proteomes" id="UP000299102"/>
    </source>
</evidence>